<dbReference type="SUPFAM" id="SSF51735">
    <property type="entry name" value="NAD(P)-binding Rossmann-fold domains"/>
    <property type="match status" value="1"/>
</dbReference>
<dbReference type="PANTHER" id="PTHR43818">
    <property type="entry name" value="BCDNA.GH03377"/>
    <property type="match status" value="1"/>
</dbReference>
<dbReference type="GO" id="GO:0000166">
    <property type="term" value="F:nucleotide binding"/>
    <property type="evidence" value="ECO:0007669"/>
    <property type="project" value="InterPro"/>
</dbReference>
<accession>A0AAV4KDM0</accession>
<dbReference type="InterPro" id="IPR055080">
    <property type="entry name" value="Gal80p-like_C"/>
</dbReference>
<dbReference type="Pfam" id="PF22685">
    <property type="entry name" value="Gal80p_C-like"/>
    <property type="match status" value="1"/>
</dbReference>
<evidence type="ECO:0000313" key="4">
    <source>
        <dbReference type="EMBL" id="GGR15679.1"/>
    </source>
</evidence>
<dbReference type="AlphaFoldDB" id="A0AAV4KDM0"/>
<dbReference type="InterPro" id="IPR036291">
    <property type="entry name" value="NAD(P)-bd_dom_sf"/>
</dbReference>
<evidence type="ECO:0000313" key="5">
    <source>
        <dbReference type="Proteomes" id="UP000642014"/>
    </source>
</evidence>
<sequence>MPSSMTQRTSTRTNTGPLKPLGVGVVGLSADGGWGQRGHLPALQAVDGFELRGLTASTPESAARAAEKYGVPLAFTDPAELAAHDDIDLIVVSVRVPRHRETITPALESGKTVLSEWPLAVDLAEAEELAALADRHGARTAVGLQARSAPGVRYVRDLIADGYVGEVLSTTLVGSGGGWGPVIGAGSAYLADRANGATLLTIPFGHTLDALTMCLGGFASLGATTATRRPRVRVAETGEPLTMTAEDQIAVSGELEGGAVASLHYRGGSSRGTNLRWEINGTEGDLVITGDTGHLQFGQFGIAGARGDDSALRDLPVPERYRSLPGVDGPAEAVAHAYAQLRTDIEEGTSVVPGFAHAVEHHRLLDRIARAAASGTRQ</sequence>
<keyword evidence="1" id="KW-0560">Oxidoreductase</keyword>
<dbReference type="InterPro" id="IPR050463">
    <property type="entry name" value="Gfo/Idh/MocA_oxidrdct_glycsds"/>
</dbReference>
<dbReference type="InterPro" id="IPR000683">
    <property type="entry name" value="Gfo/Idh/MocA-like_OxRdtase_N"/>
</dbReference>
<dbReference type="PANTHER" id="PTHR43818:SF11">
    <property type="entry name" value="BCDNA.GH03377"/>
    <property type="match status" value="1"/>
</dbReference>
<protein>
    <submittedName>
        <fullName evidence="4">Oxidoreductase</fullName>
    </submittedName>
</protein>
<dbReference type="Pfam" id="PF01408">
    <property type="entry name" value="GFO_IDH_MocA"/>
    <property type="match status" value="1"/>
</dbReference>
<dbReference type="EMBL" id="BMSJ01000002">
    <property type="protein sequence ID" value="GGR15679.1"/>
    <property type="molecule type" value="Genomic_DNA"/>
</dbReference>
<reference evidence="4 5" key="1">
    <citation type="journal article" date="2014" name="Int. J. Syst. Evol. Microbiol.">
        <title>Complete genome sequence of Corynebacterium casei LMG S-19264T (=DSM 44701T), isolated from a smear-ripened cheese.</title>
        <authorList>
            <consortium name="US DOE Joint Genome Institute (JGI-PGF)"/>
            <person name="Walter F."/>
            <person name="Albersmeier A."/>
            <person name="Kalinowski J."/>
            <person name="Ruckert C."/>
        </authorList>
    </citation>
    <scope>NUCLEOTIDE SEQUENCE [LARGE SCALE GENOMIC DNA]</scope>
    <source>
        <strain evidence="4 5">JCM 4205</strain>
    </source>
</reference>
<dbReference type="GeneID" id="95457744"/>
<feature type="domain" description="Gal80p-like C-terminal" evidence="3">
    <location>
        <begin position="150"/>
        <end position="290"/>
    </location>
</feature>
<dbReference type="SUPFAM" id="SSF55347">
    <property type="entry name" value="Glyceraldehyde-3-phosphate dehydrogenase-like, C-terminal domain"/>
    <property type="match status" value="1"/>
</dbReference>
<dbReference type="Proteomes" id="UP000642014">
    <property type="component" value="Unassembled WGS sequence"/>
</dbReference>
<name>A0AAV4KDM0_9ACTN</name>
<organism evidence="4 5">
    <name type="scientific">Streptomyces cinereoruber</name>
    <dbReference type="NCBI Taxonomy" id="67260"/>
    <lineage>
        <taxon>Bacteria</taxon>
        <taxon>Bacillati</taxon>
        <taxon>Actinomycetota</taxon>
        <taxon>Actinomycetes</taxon>
        <taxon>Kitasatosporales</taxon>
        <taxon>Streptomycetaceae</taxon>
        <taxon>Streptomyces</taxon>
    </lineage>
</organism>
<dbReference type="Gene3D" id="3.30.360.10">
    <property type="entry name" value="Dihydrodipicolinate Reductase, domain 2"/>
    <property type="match status" value="1"/>
</dbReference>
<evidence type="ECO:0000259" key="2">
    <source>
        <dbReference type="Pfam" id="PF01408"/>
    </source>
</evidence>
<dbReference type="RefSeq" id="WP_229991467.1">
    <property type="nucleotide sequence ID" value="NZ_BMSJ01000002.1"/>
</dbReference>
<proteinExistence type="predicted"/>
<comment type="caution">
    <text evidence="4">The sequence shown here is derived from an EMBL/GenBank/DDBJ whole genome shotgun (WGS) entry which is preliminary data.</text>
</comment>
<dbReference type="Gene3D" id="3.40.50.720">
    <property type="entry name" value="NAD(P)-binding Rossmann-like Domain"/>
    <property type="match status" value="1"/>
</dbReference>
<evidence type="ECO:0000259" key="3">
    <source>
        <dbReference type="Pfam" id="PF22685"/>
    </source>
</evidence>
<dbReference type="GO" id="GO:0016491">
    <property type="term" value="F:oxidoreductase activity"/>
    <property type="evidence" value="ECO:0007669"/>
    <property type="project" value="UniProtKB-KW"/>
</dbReference>
<gene>
    <name evidence="4" type="ORF">GCM10010497_17480</name>
</gene>
<feature type="domain" description="Gfo/Idh/MocA-like oxidoreductase N-terminal" evidence="2">
    <location>
        <begin position="22"/>
        <end position="143"/>
    </location>
</feature>
<evidence type="ECO:0000256" key="1">
    <source>
        <dbReference type="ARBA" id="ARBA00023002"/>
    </source>
</evidence>